<reference evidence="1" key="1">
    <citation type="submission" date="2023-01" db="EMBL/GenBank/DDBJ databases">
        <authorList>
            <person name="Van Ghelder C."/>
            <person name="Rancurel C."/>
        </authorList>
    </citation>
    <scope>NUCLEOTIDE SEQUENCE</scope>
    <source>
        <strain evidence="1">CNCM I-4278</strain>
    </source>
</reference>
<gene>
    <name evidence="1" type="ORF">PDIGIT_LOCUS15405</name>
</gene>
<name>A0A9W4XVD9_9PLEO</name>
<organism evidence="1 2">
    <name type="scientific">Periconia digitata</name>
    <dbReference type="NCBI Taxonomy" id="1303443"/>
    <lineage>
        <taxon>Eukaryota</taxon>
        <taxon>Fungi</taxon>
        <taxon>Dikarya</taxon>
        <taxon>Ascomycota</taxon>
        <taxon>Pezizomycotina</taxon>
        <taxon>Dothideomycetes</taxon>
        <taxon>Pleosporomycetidae</taxon>
        <taxon>Pleosporales</taxon>
        <taxon>Massarineae</taxon>
        <taxon>Periconiaceae</taxon>
        <taxon>Periconia</taxon>
    </lineage>
</organism>
<comment type="caution">
    <text evidence="1">The sequence shown here is derived from an EMBL/GenBank/DDBJ whole genome shotgun (WGS) entry which is preliminary data.</text>
</comment>
<sequence>MTRFLVHNTLHEEYGIWILLVSQIGCYLYCSSPTFPRCKYASCRDWKDKQTCREMVLNEQRECSLLEPWLATHQTRCVTQFWCFRGSRQIGYVYHADSSLLPRMKSSECSTCVSIFATAES</sequence>
<dbReference type="AlphaFoldDB" id="A0A9W4XVD9"/>
<proteinExistence type="predicted"/>
<evidence type="ECO:0000313" key="2">
    <source>
        <dbReference type="Proteomes" id="UP001152607"/>
    </source>
</evidence>
<accession>A0A9W4XVD9</accession>
<protein>
    <submittedName>
        <fullName evidence="1">Uncharacterized protein</fullName>
    </submittedName>
</protein>
<evidence type="ECO:0000313" key="1">
    <source>
        <dbReference type="EMBL" id="CAI6342200.1"/>
    </source>
</evidence>
<keyword evidence="2" id="KW-1185">Reference proteome</keyword>
<dbReference type="Proteomes" id="UP001152607">
    <property type="component" value="Unassembled WGS sequence"/>
</dbReference>
<dbReference type="EMBL" id="CAOQHR010000013">
    <property type="protein sequence ID" value="CAI6342200.1"/>
    <property type="molecule type" value="Genomic_DNA"/>
</dbReference>